<keyword evidence="2" id="KW-0472">Membrane</keyword>
<keyword evidence="5" id="KW-1185">Reference proteome</keyword>
<feature type="transmembrane region" description="Helical" evidence="2">
    <location>
        <begin position="41"/>
        <end position="62"/>
    </location>
</feature>
<dbReference type="EMBL" id="SLWK01000006">
    <property type="protein sequence ID" value="TCO07985.1"/>
    <property type="molecule type" value="Genomic_DNA"/>
</dbReference>
<dbReference type="CDD" id="cd12797">
    <property type="entry name" value="M23_peptidase"/>
    <property type="match status" value="1"/>
</dbReference>
<evidence type="ECO:0000313" key="4">
    <source>
        <dbReference type="EMBL" id="TCO07985.1"/>
    </source>
</evidence>
<sequence length="293" mass="33004">MGTNKKKKSLLKKLRSKYRLAIFNEQTYEEVFVVKLSRLNVFTIVGTVGVLLVILVTILIAFTSLRDYIPGYPDANQRLLIVRNAQRVDSLIVELEKRDRFIQNFQTILRGDIPEQPASPDDEPSLAASDPNMPIEFSRSEADSLFRRQVEREERFNLSMQQPTSRAIALESTFFVSPIKGLIVNSFMETQGHYGVDIVAAPGTRVSAIMDGMVVFSGWTVETGYVIQIQHPNNILSIYKHNETLLKEVGQTVKAGEAIARIGNTGELTTGPHLHFELWYNGTPLNPVDYISF</sequence>
<comment type="caution">
    <text evidence="4">The sequence shown here is derived from an EMBL/GenBank/DDBJ whole genome shotgun (WGS) entry which is preliminary data.</text>
</comment>
<dbReference type="GO" id="GO:0004222">
    <property type="term" value="F:metalloendopeptidase activity"/>
    <property type="evidence" value="ECO:0007669"/>
    <property type="project" value="TreeGrafter"/>
</dbReference>
<evidence type="ECO:0000259" key="3">
    <source>
        <dbReference type="Pfam" id="PF01551"/>
    </source>
</evidence>
<dbReference type="SUPFAM" id="SSF51261">
    <property type="entry name" value="Duplicated hybrid motif"/>
    <property type="match status" value="1"/>
</dbReference>
<dbReference type="PANTHER" id="PTHR21666:SF289">
    <property type="entry name" value="L-ALA--D-GLU ENDOPEPTIDASE"/>
    <property type="match status" value="1"/>
</dbReference>
<dbReference type="Proteomes" id="UP000295221">
    <property type="component" value="Unassembled WGS sequence"/>
</dbReference>
<feature type="domain" description="M23ase beta-sheet core" evidence="3">
    <location>
        <begin position="192"/>
        <end position="287"/>
    </location>
</feature>
<proteinExistence type="predicted"/>
<accession>A0A4R2GHS7</accession>
<dbReference type="Gene3D" id="2.70.70.10">
    <property type="entry name" value="Glucose Permease (Domain IIA)"/>
    <property type="match status" value="1"/>
</dbReference>
<dbReference type="OrthoDB" id="9814377at2"/>
<evidence type="ECO:0000313" key="5">
    <source>
        <dbReference type="Proteomes" id="UP000295221"/>
    </source>
</evidence>
<keyword evidence="1" id="KW-0732">Signal</keyword>
<dbReference type="InterPro" id="IPR011055">
    <property type="entry name" value="Dup_hybrid_motif"/>
</dbReference>
<evidence type="ECO:0000256" key="1">
    <source>
        <dbReference type="ARBA" id="ARBA00022729"/>
    </source>
</evidence>
<dbReference type="PANTHER" id="PTHR21666">
    <property type="entry name" value="PEPTIDASE-RELATED"/>
    <property type="match status" value="1"/>
</dbReference>
<keyword evidence="2" id="KW-0812">Transmembrane</keyword>
<reference evidence="4 5" key="1">
    <citation type="submission" date="2019-03" db="EMBL/GenBank/DDBJ databases">
        <title>Genomic Encyclopedia of Type Strains, Phase IV (KMG-IV): sequencing the most valuable type-strain genomes for metagenomic binning, comparative biology and taxonomic classification.</title>
        <authorList>
            <person name="Goeker M."/>
        </authorList>
    </citation>
    <scope>NUCLEOTIDE SEQUENCE [LARGE SCALE GENOMIC DNA]</scope>
    <source>
        <strain evidence="4 5">DSM 24179</strain>
    </source>
</reference>
<protein>
    <submittedName>
        <fullName evidence="4">Peptidase M23-like protein</fullName>
    </submittedName>
</protein>
<dbReference type="Pfam" id="PF01551">
    <property type="entry name" value="Peptidase_M23"/>
    <property type="match status" value="1"/>
</dbReference>
<keyword evidence="2" id="KW-1133">Transmembrane helix</keyword>
<name>A0A4R2GHS7_9BACT</name>
<dbReference type="InterPro" id="IPR050570">
    <property type="entry name" value="Cell_wall_metabolism_enzyme"/>
</dbReference>
<dbReference type="InterPro" id="IPR016047">
    <property type="entry name" value="M23ase_b-sheet_dom"/>
</dbReference>
<dbReference type="RefSeq" id="WP_132433881.1">
    <property type="nucleotide sequence ID" value="NZ_SLWK01000006.1"/>
</dbReference>
<gene>
    <name evidence="4" type="ORF">EV194_106126</name>
</gene>
<organism evidence="4 5">
    <name type="scientific">Natronoflexus pectinivorans</name>
    <dbReference type="NCBI Taxonomy" id="682526"/>
    <lineage>
        <taxon>Bacteria</taxon>
        <taxon>Pseudomonadati</taxon>
        <taxon>Bacteroidota</taxon>
        <taxon>Bacteroidia</taxon>
        <taxon>Marinilabiliales</taxon>
        <taxon>Marinilabiliaceae</taxon>
        <taxon>Natronoflexus</taxon>
    </lineage>
</organism>
<evidence type="ECO:0000256" key="2">
    <source>
        <dbReference type="SAM" id="Phobius"/>
    </source>
</evidence>
<dbReference type="AlphaFoldDB" id="A0A4R2GHS7"/>